<evidence type="ECO:0000256" key="2">
    <source>
        <dbReference type="ARBA" id="ARBA00022692"/>
    </source>
</evidence>
<evidence type="ECO:0000256" key="7">
    <source>
        <dbReference type="SAM" id="MobiDB-lite"/>
    </source>
</evidence>
<dbReference type="STRING" id="741276.A0A2S5BBB5"/>
<accession>A0A2S5BBB5</accession>
<dbReference type="Pfam" id="PF00153">
    <property type="entry name" value="Mito_carr"/>
    <property type="match status" value="3"/>
</dbReference>
<dbReference type="GO" id="GO:1904983">
    <property type="term" value="P:glycine import into mitochondrion"/>
    <property type="evidence" value="ECO:0007669"/>
    <property type="project" value="TreeGrafter"/>
</dbReference>
<dbReference type="InterPro" id="IPR018108">
    <property type="entry name" value="MCP_transmembrane"/>
</dbReference>
<dbReference type="GO" id="GO:0015187">
    <property type="term" value="F:glycine transmembrane transporter activity"/>
    <property type="evidence" value="ECO:0007669"/>
    <property type="project" value="TreeGrafter"/>
</dbReference>
<protein>
    <recommendedName>
        <fullName evidence="10">Mitochondrial carrier protein</fullName>
    </recommendedName>
</protein>
<dbReference type="AlphaFoldDB" id="A0A2S5BBB5"/>
<dbReference type="SUPFAM" id="SSF103506">
    <property type="entry name" value="Mitochondrial carrier"/>
    <property type="match status" value="1"/>
</dbReference>
<sequence length="415" mass="43074">MAAAGSELPNRRIDSIPQTDATLLDPPVSSEAEIAAATKAAASRTAPLPATWHLASGALSGAASVLMLQPLDLVKTRIQQDRHAGARSSAPSTSSSAAPVPSTSGSTSTPSRKVKVPRAKILSTAREVIRVDGVQGLWRGTVPTLYRNVPGVSLYFLSLSRLRSLIGRSSSFRAKTSSSAPATGKVKLTPAGDLLVGSTARTAVGFVLTPFTLLKTLSESTISIAQSSAAAAATASPVVPKLSAGNPAVALTPSRPPSTFAALRTLYASGGLKSLWRGAVPTALRDAPGAGLFIVFYERGQRLLGMRRDGGKGAVSGGLAGASASLASTLLTTPFDLLKTRRQLDPAHYKTLWQSVKLVYAQNGILGFWEGGGLRVVRKAGSAGIGWAVYEAFVGMGEKRQHLEREREQARSGGG</sequence>
<evidence type="ECO:0000313" key="9">
    <source>
        <dbReference type="Proteomes" id="UP000237144"/>
    </source>
</evidence>
<feature type="repeat" description="Solcar" evidence="5">
    <location>
        <begin position="48"/>
        <end position="165"/>
    </location>
</feature>
<dbReference type="InterPro" id="IPR023395">
    <property type="entry name" value="MCP_dom_sf"/>
</dbReference>
<proteinExistence type="inferred from homology"/>
<evidence type="ECO:0000256" key="6">
    <source>
        <dbReference type="RuleBase" id="RU000488"/>
    </source>
</evidence>
<keyword evidence="6" id="KW-0813">Transport</keyword>
<feature type="region of interest" description="Disordered" evidence="7">
    <location>
        <begin position="1"/>
        <end position="28"/>
    </location>
</feature>
<evidence type="ECO:0000313" key="8">
    <source>
        <dbReference type="EMBL" id="POY74066.1"/>
    </source>
</evidence>
<comment type="caution">
    <text evidence="8">The sequence shown here is derived from an EMBL/GenBank/DDBJ whole genome shotgun (WGS) entry which is preliminary data.</text>
</comment>
<comment type="similarity">
    <text evidence="6">Belongs to the mitochondrial carrier (TC 2.A.29) family.</text>
</comment>
<dbReference type="PANTHER" id="PTHR46181">
    <property type="entry name" value="MITOCHONDRIAL GLYCINE TRANSPORTER"/>
    <property type="match status" value="1"/>
</dbReference>
<dbReference type="OrthoDB" id="1924968at2759"/>
<dbReference type="Gene3D" id="1.50.40.10">
    <property type="entry name" value="Mitochondrial carrier domain"/>
    <property type="match status" value="1"/>
</dbReference>
<keyword evidence="4 5" id="KW-0472">Membrane</keyword>
<organism evidence="8 9">
    <name type="scientific">Rhodotorula taiwanensis</name>
    <dbReference type="NCBI Taxonomy" id="741276"/>
    <lineage>
        <taxon>Eukaryota</taxon>
        <taxon>Fungi</taxon>
        <taxon>Dikarya</taxon>
        <taxon>Basidiomycota</taxon>
        <taxon>Pucciniomycotina</taxon>
        <taxon>Microbotryomycetes</taxon>
        <taxon>Sporidiobolales</taxon>
        <taxon>Sporidiobolaceae</taxon>
        <taxon>Rhodotorula</taxon>
    </lineage>
</organism>
<keyword evidence="2 5" id="KW-0812">Transmembrane</keyword>
<keyword evidence="3" id="KW-1133">Transmembrane helix</keyword>
<dbReference type="GO" id="GO:0016020">
    <property type="term" value="C:membrane"/>
    <property type="evidence" value="ECO:0007669"/>
    <property type="project" value="UniProtKB-SubCell"/>
</dbReference>
<evidence type="ECO:0000256" key="4">
    <source>
        <dbReference type="ARBA" id="ARBA00023136"/>
    </source>
</evidence>
<gene>
    <name evidence="8" type="ORF">BMF94_2878</name>
</gene>
<feature type="repeat" description="Solcar" evidence="5">
    <location>
        <begin position="218"/>
        <end position="303"/>
    </location>
</feature>
<dbReference type="PROSITE" id="PS50920">
    <property type="entry name" value="SOLCAR"/>
    <property type="match status" value="3"/>
</dbReference>
<feature type="region of interest" description="Disordered" evidence="7">
    <location>
        <begin position="79"/>
        <end position="115"/>
    </location>
</feature>
<dbReference type="EMBL" id="PJQD01000029">
    <property type="protein sequence ID" value="POY74066.1"/>
    <property type="molecule type" value="Genomic_DNA"/>
</dbReference>
<feature type="repeat" description="Solcar" evidence="5">
    <location>
        <begin position="312"/>
        <end position="396"/>
    </location>
</feature>
<keyword evidence="9" id="KW-1185">Reference proteome</keyword>
<reference evidence="8 9" key="1">
    <citation type="journal article" date="2018" name="Front. Microbiol.">
        <title>Prospects for Fungal Bioremediation of Acidic Radioactive Waste Sites: Characterization and Genome Sequence of Rhodotorula taiwanensis MD1149.</title>
        <authorList>
            <person name="Tkavc R."/>
            <person name="Matrosova V.Y."/>
            <person name="Grichenko O.E."/>
            <person name="Gostincar C."/>
            <person name="Volpe R.P."/>
            <person name="Klimenkova P."/>
            <person name="Gaidamakova E.K."/>
            <person name="Zhou C.E."/>
            <person name="Stewart B.J."/>
            <person name="Lyman M.G."/>
            <person name="Malfatti S.A."/>
            <person name="Rubinfeld B."/>
            <person name="Courtot M."/>
            <person name="Singh J."/>
            <person name="Dalgard C.L."/>
            <person name="Hamilton T."/>
            <person name="Frey K.G."/>
            <person name="Gunde-Cimerman N."/>
            <person name="Dugan L."/>
            <person name="Daly M.J."/>
        </authorList>
    </citation>
    <scope>NUCLEOTIDE SEQUENCE [LARGE SCALE GENOMIC DNA]</scope>
    <source>
        <strain evidence="8 9">MD1149</strain>
    </source>
</reference>
<dbReference type="PANTHER" id="PTHR46181:SF3">
    <property type="entry name" value="MITOCHONDRIAL GLYCINE TRANSPORTER"/>
    <property type="match status" value="1"/>
</dbReference>
<evidence type="ECO:0000256" key="3">
    <source>
        <dbReference type="ARBA" id="ARBA00022989"/>
    </source>
</evidence>
<comment type="subcellular location">
    <subcellularLocation>
        <location evidence="1">Membrane</location>
        <topology evidence="1">Multi-pass membrane protein</topology>
    </subcellularLocation>
</comment>
<evidence type="ECO:0000256" key="5">
    <source>
        <dbReference type="PROSITE-ProRule" id="PRU00282"/>
    </source>
</evidence>
<dbReference type="Proteomes" id="UP000237144">
    <property type="component" value="Unassembled WGS sequence"/>
</dbReference>
<name>A0A2S5BBB5_9BASI</name>
<dbReference type="GO" id="GO:0005739">
    <property type="term" value="C:mitochondrion"/>
    <property type="evidence" value="ECO:0007669"/>
    <property type="project" value="TreeGrafter"/>
</dbReference>
<evidence type="ECO:0000256" key="1">
    <source>
        <dbReference type="ARBA" id="ARBA00004141"/>
    </source>
</evidence>
<feature type="compositionally biased region" description="Low complexity" evidence="7">
    <location>
        <begin position="86"/>
        <end position="111"/>
    </location>
</feature>
<evidence type="ECO:0008006" key="10">
    <source>
        <dbReference type="Google" id="ProtNLM"/>
    </source>
</evidence>